<feature type="compositionally biased region" description="Basic and acidic residues" evidence="1">
    <location>
        <begin position="183"/>
        <end position="195"/>
    </location>
</feature>
<dbReference type="AlphaFoldDB" id="A0AA38YDH3"/>
<evidence type="ECO:0000313" key="3">
    <source>
        <dbReference type="Proteomes" id="UP001172681"/>
    </source>
</evidence>
<gene>
    <name evidence="2" type="ORF">H2204_002140</name>
</gene>
<reference evidence="2" key="1">
    <citation type="submission" date="2022-10" db="EMBL/GenBank/DDBJ databases">
        <title>Culturing micro-colonial fungi from biological soil crusts in the Mojave desert and describing Neophaeococcomyces mojavensis, and introducing the new genera and species Taxawa tesnikishii.</title>
        <authorList>
            <person name="Kurbessoian T."/>
            <person name="Stajich J.E."/>
        </authorList>
    </citation>
    <scope>NUCLEOTIDE SEQUENCE</scope>
    <source>
        <strain evidence="2">TK_35</strain>
    </source>
</reference>
<organism evidence="2 3">
    <name type="scientific">Knufia peltigerae</name>
    <dbReference type="NCBI Taxonomy" id="1002370"/>
    <lineage>
        <taxon>Eukaryota</taxon>
        <taxon>Fungi</taxon>
        <taxon>Dikarya</taxon>
        <taxon>Ascomycota</taxon>
        <taxon>Pezizomycotina</taxon>
        <taxon>Eurotiomycetes</taxon>
        <taxon>Chaetothyriomycetidae</taxon>
        <taxon>Chaetothyriales</taxon>
        <taxon>Trichomeriaceae</taxon>
        <taxon>Knufia</taxon>
    </lineage>
</organism>
<dbReference type="Proteomes" id="UP001172681">
    <property type="component" value="Unassembled WGS sequence"/>
</dbReference>
<feature type="region of interest" description="Disordered" evidence="1">
    <location>
        <begin position="164"/>
        <end position="226"/>
    </location>
</feature>
<name>A0AA38YDH3_9EURO</name>
<evidence type="ECO:0000256" key="1">
    <source>
        <dbReference type="SAM" id="MobiDB-lite"/>
    </source>
</evidence>
<dbReference type="EMBL" id="JAPDRN010000008">
    <property type="protein sequence ID" value="KAJ9643244.1"/>
    <property type="molecule type" value="Genomic_DNA"/>
</dbReference>
<feature type="region of interest" description="Disordered" evidence="1">
    <location>
        <begin position="1"/>
        <end position="47"/>
    </location>
</feature>
<proteinExistence type="predicted"/>
<evidence type="ECO:0000313" key="2">
    <source>
        <dbReference type="EMBL" id="KAJ9643244.1"/>
    </source>
</evidence>
<sequence length="270" mass="30262">MSEKNTYASSADETSTERIPTYEESVASSANPRSMGRWEKSSRSMPSMIRQERTRRIEQLIAELIVPTVSMKLSSGCSSLSIIILPSASLTANGEVTEQNIVTPGPQAQESRTVLTLRGEENSASFWTQNPVVQELEFFLRQELSEEPIDAATLFDNQLQAEVRSQPTAPLPQRPKPKSWLKRAFESPGADHDPTGETGKWNLGWRSPDTRSGSQDSGWRAKERRRNVQRDELAAVHARLENVSFRTESEMGLLETNTVKCLWVEIELGL</sequence>
<comment type="caution">
    <text evidence="2">The sequence shown here is derived from an EMBL/GenBank/DDBJ whole genome shotgun (WGS) entry which is preliminary data.</text>
</comment>
<feature type="compositionally biased region" description="Polar residues" evidence="1">
    <location>
        <begin position="1"/>
        <end position="13"/>
    </location>
</feature>
<accession>A0AA38YDH3</accession>
<keyword evidence="3" id="KW-1185">Reference proteome</keyword>
<protein>
    <submittedName>
        <fullName evidence="2">Uncharacterized protein</fullName>
    </submittedName>
</protein>